<feature type="region of interest" description="Disordered" evidence="1">
    <location>
        <begin position="45"/>
        <end position="99"/>
    </location>
</feature>
<feature type="compositionally biased region" description="Basic and acidic residues" evidence="1">
    <location>
        <begin position="65"/>
        <end position="85"/>
    </location>
</feature>
<name>A0AAN7P650_9COLE</name>
<protein>
    <submittedName>
        <fullName evidence="2">Uncharacterized protein</fullName>
    </submittedName>
</protein>
<accession>A0AAN7P650</accession>
<dbReference type="Proteomes" id="UP001353858">
    <property type="component" value="Unassembled WGS sequence"/>
</dbReference>
<comment type="caution">
    <text evidence="2">The sequence shown here is derived from an EMBL/GenBank/DDBJ whole genome shotgun (WGS) entry which is preliminary data.</text>
</comment>
<reference evidence="3" key="1">
    <citation type="submission" date="2023-01" db="EMBL/GenBank/DDBJ databases">
        <title>Key to firefly adult light organ development and bioluminescence: homeobox transcription factors regulate luciferase expression and transportation to peroxisome.</title>
        <authorList>
            <person name="Fu X."/>
        </authorList>
    </citation>
    <scope>NUCLEOTIDE SEQUENCE [LARGE SCALE GENOMIC DNA]</scope>
</reference>
<evidence type="ECO:0000256" key="1">
    <source>
        <dbReference type="SAM" id="MobiDB-lite"/>
    </source>
</evidence>
<sequence length="238" mass="27182">MPNKYVRMVGSRKYRDFSDETLEKALNDIKINNLTFRKASAKYEVRYGKKGNDSSTPKPARKKKIDVPAERSVALEDIKPTEENKATSSTSQTPAKMKKLPSANLYELQDTDSENDQAGGFSSNDDEIEEAVSSAIIEPNKIAFNELEIDDFVIVELQTVKGRRQRFIGKIIHINPHRCSFLKESTKTKNAFIFPAIPDEGDIEDDEYILKLTPPTKLRRGPFLFYPGELERYLHNYN</sequence>
<gene>
    <name evidence="2" type="ORF">RN001_011708</name>
</gene>
<proteinExistence type="predicted"/>
<dbReference type="EMBL" id="JARPUR010000005">
    <property type="protein sequence ID" value="KAK4875286.1"/>
    <property type="molecule type" value="Genomic_DNA"/>
</dbReference>
<organism evidence="2 3">
    <name type="scientific">Aquatica leii</name>
    <dbReference type="NCBI Taxonomy" id="1421715"/>
    <lineage>
        <taxon>Eukaryota</taxon>
        <taxon>Metazoa</taxon>
        <taxon>Ecdysozoa</taxon>
        <taxon>Arthropoda</taxon>
        <taxon>Hexapoda</taxon>
        <taxon>Insecta</taxon>
        <taxon>Pterygota</taxon>
        <taxon>Neoptera</taxon>
        <taxon>Endopterygota</taxon>
        <taxon>Coleoptera</taxon>
        <taxon>Polyphaga</taxon>
        <taxon>Elateriformia</taxon>
        <taxon>Elateroidea</taxon>
        <taxon>Lampyridae</taxon>
        <taxon>Luciolinae</taxon>
        <taxon>Aquatica</taxon>
    </lineage>
</organism>
<keyword evidence="3" id="KW-1185">Reference proteome</keyword>
<evidence type="ECO:0000313" key="3">
    <source>
        <dbReference type="Proteomes" id="UP001353858"/>
    </source>
</evidence>
<evidence type="ECO:0000313" key="2">
    <source>
        <dbReference type="EMBL" id="KAK4875286.1"/>
    </source>
</evidence>
<dbReference type="AlphaFoldDB" id="A0AAN7P650"/>